<proteinExistence type="predicted"/>
<dbReference type="Proteomes" id="UP000297245">
    <property type="component" value="Unassembled WGS sequence"/>
</dbReference>
<gene>
    <name evidence="2" type="ORF">K435DRAFT_964879</name>
</gene>
<evidence type="ECO:0000313" key="3">
    <source>
        <dbReference type="Proteomes" id="UP000297245"/>
    </source>
</evidence>
<feature type="region of interest" description="Disordered" evidence="1">
    <location>
        <begin position="190"/>
        <end position="213"/>
    </location>
</feature>
<feature type="compositionally biased region" description="Polar residues" evidence="1">
    <location>
        <begin position="190"/>
        <end position="208"/>
    </location>
</feature>
<keyword evidence="3" id="KW-1185">Reference proteome</keyword>
<dbReference type="EMBL" id="ML179134">
    <property type="protein sequence ID" value="THU98536.1"/>
    <property type="molecule type" value="Genomic_DNA"/>
</dbReference>
<name>A0A4S8M860_DENBC</name>
<dbReference type="OrthoDB" id="3258969at2759"/>
<evidence type="ECO:0000313" key="2">
    <source>
        <dbReference type="EMBL" id="THU98536.1"/>
    </source>
</evidence>
<dbReference type="AlphaFoldDB" id="A0A4S8M860"/>
<evidence type="ECO:0000256" key="1">
    <source>
        <dbReference type="SAM" id="MobiDB-lite"/>
    </source>
</evidence>
<organism evidence="2 3">
    <name type="scientific">Dendrothele bispora (strain CBS 962.96)</name>
    <dbReference type="NCBI Taxonomy" id="1314807"/>
    <lineage>
        <taxon>Eukaryota</taxon>
        <taxon>Fungi</taxon>
        <taxon>Dikarya</taxon>
        <taxon>Basidiomycota</taxon>
        <taxon>Agaricomycotina</taxon>
        <taxon>Agaricomycetes</taxon>
        <taxon>Agaricomycetidae</taxon>
        <taxon>Agaricales</taxon>
        <taxon>Agaricales incertae sedis</taxon>
        <taxon>Dendrothele</taxon>
    </lineage>
</organism>
<sequence>MFVRNSKPSSKVVVTYVRHASGQITPKSASGLGIPHPQERAKILGRRIAKAERGERMNITLQLTPARTYMGGFTRPKDLRISNWWPVGSYSTSSKSYEEPSPYAYEPHTVFLLESRYPVRYGVDRVDSIEHIVGICRVTDFEAVMKMYNSLEAPEAGITAMDNARWPWTVSRTSKTVKWWNSEEELQEARSLTSMSMEESLRQNSKAEGSQARLQKDARRHMAQTVAVAERVSEENLDGVESRMKRLPGKIPYEVEFADGTVAHPSGFVPPTAVHKFGDPDHYTSAHSSEARKARAEQIKSLELEHYSDPSIQIKQWEAVKERTEEEGPLMSQLTDGILAGGVSAATEPKDAKIPTEIHGVHENAVAQPMQHPSGFVPPTARMARGETDARTEVVPGEHVDTDVEAPVAEHRPPTFASSDSRVQEHAISIEKQHESDKDPMVESKNKTFVNRFDESLGEVRRQYAAHIHEEPFWRPLLTFTVSTRPLANTLARLSRGLEQGTPFYSAISNDDRKDKESLPARMRGVRLARMQGLGLELSKLLAGARGGLFGIQFAPEDKGRTIEGERLDNPIEWERRVIGVGVGEWYPLAPEIKEFFQRDAAETVKQIANDTEDKGPFLVYGIDEWGRPTEKVEGPWNNLMIKDSLKADTIKVLQEISTLRGWLKKNGADPKLYVPAYTGNPYNLTEHEAQVAESDLPIIVIRRQEEKMPEGYTQMTGTRARKFASDRMQKLYEKHQDDIASTVSIRHRSVTYPKKSLDKFFEDEVEDEDDLDERP</sequence>
<reference evidence="2 3" key="1">
    <citation type="journal article" date="2019" name="Nat. Ecol. Evol.">
        <title>Megaphylogeny resolves global patterns of mushroom evolution.</title>
        <authorList>
            <person name="Varga T."/>
            <person name="Krizsan K."/>
            <person name="Foldi C."/>
            <person name="Dima B."/>
            <person name="Sanchez-Garcia M."/>
            <person name="Sanchez-Ramirez S."/>
            <person name="Szollosi G.J."/>
            <person name="Szarkandi J.G."/>
            <person name="Papp V."/>
            <person name="Albert L."/>
            <person name="Andreopoulos W."/>
            <person name="Angelini C."/>
            <person name="Antonin V."/>
            <person name="Barry K.W."/>
            <person name="Bougher N.L."/>
            <person name="Buchanan P."/>
            <person name="Buyck B."/>
            <person name="Bense V."/>
            <person name="Catcheside P."/>
            <person name="Chovatia M."/>
            <person name="Cooper J."/>
            <person name="Damon W."/>
            <person name="Desjardin D."/>
            <person name="Finy P."/>
            <person name="Geml J."/>
            <person name="Haridas S."/>
            <person name="Hughes K."/>
            <person name="Justo A."/>
            <person name="Karasinski D."/>
            <person name="Kautmanova I."/>
            <person name="Kiss B."/>
            <person name="Kocsube S."/>
            <person name="Kotiranta H."/>
            <person name="LaButti K.M."/>
            <person name="Lechner B.E."/>
            <person name="Liimatainen K."/>
            <person name="Lipzen A."/>
            <person name="Lukacs Z."/>
            <person name="Mihaltcheva S."/>
            <person name="Morgado L.N."/>
            <person name="Niskanen T."/>
            <person name="Noordeloos M.E."/>
            <person name="Ohm R.A."/>
            <person name="Ortiz-Santana B."/>
            <person name="Ovrebo C."/>
            <person name="Racz N."/>
            <person name="Riley R."/>
            <person name="Savchenko A."/>
            <person name="Shiryaev A."/>
            <person name="Soop K."/>
            <person name="Spirin V."/>
            <person name="Szebenyi C."/>
            <person name="Tomsovsky M."/>
            <person name="Tulloss R.E."/>
            <person name="Uehling J."/>
            <person name="Grigoriev I.V."/>
            <person name="Vagvolgyi C."/>
            <person name="Papp T."/>
            <person name="Martin F.M."/>
            <person name="Miettinen O."/>
            <person name="Hibbett D.S."/>
            <person name="Nagy L.G."/>
        </authorList>
    </citation>
    <scope>NUCLEOTIDE SEQUENCE [LARGE SCALE GENOMIC DNA]</scope>
    <source>
        <strain evidence="2 3">CBS 962.96</strain>
    </source>
</reference>
<accession>A0A4S8M860</accession>
<protein>
    <submittedName>
        <fullName evidence="2">Uncharacterized protein</fullName>
    </submittedName>
</protein>